<dbReference type="Gene3D" id="3.40.640.10">
    <property type="entry name" value="Type I PLP-dependent aspartate aminotransferase-like (Major domain)"/>
    <property type="match status" value="1"/>
</dbReference>
<comment type="caution">
    <text evidence="3">The sequence shown here is derived from an EMBL/GenBank/DDBJ whole genome shotgun (WGS) entry which is preliminary data.</text>
</comment>
<proteinExistence type="predicted"/>
<dbReference type="PANTHER" id="PTHR43586">
    <property type="entry name" value="CYSTEINE DESULFURASE"/>
    <property type="match status" value="1"/>
</dbReference>
<evidence type="ECO:0000259" key="2">
    <source>
        <dbReference type="Pfam" id="PF00266"/>
    </source>
</evidence>
<organism evidence="3 4">
    <name type="scientific">Candidatus Hodgkinia cicadicola</name>
    <dbReference type="NCBI Taxonomy" id="573658"/>
    <lineage>
        <taxon>Bacteria</taxon>
        <taxon>Pseudomonadati</taxon>
        <taxon>Pseudomonadota</taxon>
        <taxon>Alphaproteobacteria</taxon>
        <taxon>Hyphomicrobiales</taxon>
        <taxon>Candidatus Hodgkinia</taxon>
    </lineage>
</organism>
<evidence type="ECO:0000313" key="3">
    <source>
        <dbReference type="EMBL" id="PIM95857.1"/>
    </source>
</evidence>
<dbReference type="PANTHER" id="PTHR43586:SF8">
    <property type="entry name" value="CYSTEINE DESULFURASE 1, CHLOROPLASTIC"/>
    <property type="match status" value="1"/>
</dbReference>
<keyword evidence="3" id="KW-0808">Transferase</keyword>
<dbReference type="Gene3D" id="3.90.1150.10">
    <property type="entry name" value="Aspartate Aminotransferase, domain 1"/>
    <property type="match status" value="1"/>
</dbReference>
<reference evidence="3" key="1">
    <citation type="submission" date="2017-09" db="EMBL/GenBank/DDBJ databases">
        <authorList>
            <person name="Campbell M.A."/>
            <person name="Lukasik P."/>
            <person name="Simon C."/>
            <person name="McCutcheon J.P."/>
        </authorList>
    </citation>
    <scope>NUCLEOTIDE SEQUENCE [LARGE SCALE GENOMIC DNA]</scope>
    <source>
        <strain evidence="3">MAGTDC</strain>
    </source>
</reference>
<dbReference type="EMBL" id="NXGO01000026">
    <property type="protein sequence ID" value="PIM95857.1"/>
    <property type="molecule type" value="Genomic_DNA"/>
</dbReference>
<dbReference type="InterPro" id="IPR015424">
    <property type="entry name" value="PyrdxlP-dep_Trfase"/>
</dbReference>
<evidence type="ECO:0000256" key="1">
    <source>
        <dbReference type="ARBA" id="ARBA00022898"/>
    </source>
</evidence>
<keyword evidence="1" id="KW-0663">Pyridoxal phosphate</keyword>
<dbReference type="Pfam" id="PF00266">
    <property type="entry name" value="Aminotran_5"/>
    <property type="match status" value="1"/>
</dbReference>
<keyword evidence="4" id="KW-1185">Reference proteome</keyword>
<dbReference type="SUPFAM" id="SSF53383">
    <property type="entry name" value="PLP-dependent transferases"/>
    <property type="match status" value="1"/>
</dbReference>
<accession>A0ABX4MHJ1</accession>
<sequence length="401" mass="46443">MISVIWLRTKFNALYCFNKPLIYFDNASTTQKPWFILNVFRYLNYNICSNPGRSQYYVAFLLSNILNESRTYLKHVFLKCTNYECVIYKSVTEIINAVYNNYWFIRKKTTILTCIDSHHSVIAPIYGKLDIFTLNVVGLDHDFIPNVRQYLNYIKNNISLLMFNHMSNVIGILIPIRLYSYFKGDNMTFIVDGSQSVPHFEVNIESINCNAYLLSAHKLYSFSNMGICFGRKNFLNDLNPLILGGGGVHKIKLKPFKCFLNNIPDKHESGSPTSFGLTCLSEIIRWKTKISSTHEKHICRYLWYKLSSIKGINLIGNWQPSSRLISFTIDNMPSYEVNKLLNKFMICIRSGYHCTTPLIEYLGKSTVCRISIGLYNTYKDADMLIYGIKILNINTTRKILC</sequence>
<dbReference type="GO" id="GO:0031071">
    <property type="term" value="F:cysteine desulfurase activity"/>
    <property type="evidence" value="ECO:0007669"/>
    <property type="project" value="UniProtKB-EC"/>
</dbReference>
<evidence type="ECO:0000313" key="4">
    <source>
        <dbReference type="Proteomes" id="UP000230981"/>
    </source>
</evidence>
<protein>
    <submittedName>
        <fullName evidence="3">Cysteine desulfurase</fullName>
        <ecNumber evidence="3">2.8.1.7</ecNumber>
    </submittedName>
</protein>
<dbReference type="InterPro" id="IPR015422">
    <property type="entry name" value="PyrdxlP-dep_Trfase_small"/>
</dbReference>
<feature type="domain" description="Aminotransferase class V" evidence="2">
    <location>
        <begin position="22"/>
        <end position="384"/>
    </location>
</feature>
<dbReference type="InterPro" id="IPR000192">
    <property type="entry name" value="Aminotrans_V_dom"/>
</dbReference>
<dbReference type="Proteomes" id="UP000230981">
    <property type="component" value="Unassembled WGS sequence"/>
</dbReference>
<dbReference type="RefSeq" id="WP_146656698.1">
    <property type="nucleotide sequence ID" value="NZ_CM008787.1"/>
</dbReference>
<name>A0ABX4MHJ1_9HYPH</name>
<dbReference type="EC" id="2.8.1.7" evidence="3"/>
<gene>
    <name evidence="3" type="primary">sufS</name>
    <name evidence="3" type="ORF">magtdc_169</name>
</gene>
<dbReference type="InterPro" id="IPR015421">
    <property type="entry name" value="PyrdxlP-dep_Trfase_major"/>
</dbReference>